<accession>A0A7H2BGF9</accession>
<dbReference type="EMBL" id="CP061539">
    <property type="protein sequence ID" value="QNV38755.1"/>
    <property type="molecule type" value="Genomic_DNA"/>
</dbReference>
<evidence type="ECO:0000313" key="3">
    <source>
        <dbReference type="Proteomes" id="UP000516404"/>
    </source>
</evidence>
<evidence type="ECO:0000259" key="1">
    <source>
        <dbReference type="Pfam" id="PF06114"/>
    </source>
</evidence>
<feature type="domain" description="IrrE N-terminal-like" evidence="1">
    <location>
        <begin position="15"/>
        <end position="117"/>
    </location>
</feature>
<dbReference type="RefSeq" id="WP_190725351.1">
    <property type="nucleotide sequence ID" value="NZ_CP061539.1"/>
</dbReference>
<dbReference type="GeneID" id="96623745"/>
<reference evidence="2 3" key="1">
    <citation type="submission" date="2020-09" db="EMBL/GenBank/DDBJ databases">
        <title>Investigation of environmental microbes.</title>
        <authorList>
            <person name="Ou Y."/>
            <person name="Kang Q."/>
        </authorList>
    </citation>
    <scope>NUCLEOTIDE SEQUENCE [LARGE SCALE GENOMIC DNA]</scope>
    <source>
        <strain evidence="2 3">KJZ-14</strain>
    </source>
</reference>
<proteinExistence type="predicted"/>
<name>A0A7H2BGF9_9MICC</name>
<gene>
    <name evidence="2" type="ORF">IDM49_05810</name>
</gene>
<sequence>MHLNHKPYEPHIDADNKGIHIIYKDPGANRLGLYIGKINGTPTILLKPGMSARIERCVLAHEIVHAEHDDQPTPDPVWHAKRENRCDRIAADRLIDTEKLQQVVAQYDDPGQWANELDVTGWILDAWLTANRGVLASAA</sequence>
<evidence type="ECO:0000313" key="2">
    <source>
        <dbReference type="EMBL" id="QNV38755.1"/>
    </source>
</evidence>
<dbReference type="Proteomes" id="UP000516404">
    <property type="component" value="Chromosome"/>
</dbReference>
<dbReference type="InterPro" id="IPR010359">
    <property type="entry name" value="IrrE_HExxH"/>
</dbReference>
<dbReference type="KEGG" id="rter:IDM49_05810"/>
<keyword evidence="3" id="KW-1185">Reference proteome</keyword>
<dbReference type="Pfam" id="PF06114">
    <property type="entry name" value="Peptidase_M78"/>
    <property type="match status" value="1"/>
</dbReference>
<organism evidence="2 3">
    <name type="scientific">Rothia terrae</name>
    <dbReference type="NCBI Taxonomy" id="396015"/>
    <lineage>
        <taxon>Bacteria</taxon>
        <taxon>Bacillati</taxon>
        <taxon>Actinomycetota</taxon>
        <taxon>Actinomycetes</taxon>
        <taxon>Micrococcales</taxon>
        <taxon>Micrococcaceae</taxon>
        <taxon>Rothia</taxon>
    </lineage>
</organism>
<dbReference type="AlphaFoldDB" id="A0A7H2BGF9"/>
<protein>
    <submittedName>
        <fullName evidence="2">ImmA/IrrE family metallo-endopeptidase</fullName>
    </submittedName>
</protein>